<dbReference type="InterPro" id="IPR043772">
    <property type="entry name" value="MBG_3"/>
</dbReference>
<keyword evidence="2" id="KW-0732">Signal</keyword>
<keyword evidence="5" id="KW-1185">Reference proteome</keyword>
<keyword evidence="1" id="KW-0472">Membrane</keyword>
<evidence type="ECO:0000313" key="4">
    <source>
        <dbReference type="EMBL" id="MBC6678694.1"/>
    </source>
</evidence>
<evidence type="ECO:0000259" key="3">
    <source>
        <dbReference type="Pfam" id="PF18887"/>
    </source>
</evidence>
<proteinExistence type="predicted"/>
<feature type="transmembrane region" description="Helical" evidence="1">
    <location>
        <begin position="775"/>
        <end position="796"/>
    </location>
</feature>
<sequence>MMRKHTGKRIMAVLIAVIMAAITLPQLSTEVCGTDTPDESEKLDKTLFATVEDLKTFNTAGDTSSAKVYFGSRGDRNWWIAGSQSPDSLTLLYDYVMLYNQNFATGGYPPVEYDEEWGCVYPYGAPEEVNSCHYGRSLVREKLQEEFEGNNIFTKGEKLMMRRSTIYTWDCLNEEPYYTRDYLYAPYVTPNDTVFFKDDPNAKITVGENSMDDLSGGLPVFTGHTSHFGNKYLGSINWWFRAPYGGWMALEYDASPSPRTTFEEVWDAAGHYVKPAFKLSLSTVTFASAAPAATKEGEMTFANANGNGDGAFTLRYLSSTDRWMAKVSNDGKEVTITNALPGTYLVVQDSEGAYAKQVTAGEDEVTITAEDMKKMGMNADNFNACEVWLEKTDTDNRITYAMRAAQGPGYNVKISAGTGLAISSNNGSQPVNLNNHIDEITVTVNEGYSLPEDYIKELNESIKLKGLTVTETDYGFKISGIPYGNIDFTLPAATFIIDPPTDLTAVYEDKLSDIELPVDWTWKDENTPVSVGEQKYPAHFDVSSYTEEYDFSNVDGYNKTGKYVERNLTVYVDKAYSTLEIATESLNKEYDGKAVEAPEIAKEGSTGDVSFTWCKKKEDDGKEDNLPDGYEKISSAPTDAGEYLVIASVEDDDNYKGADAGLPFTISQAANEWTQELSIKGWRQGDGANAPTAAAKFGDVSFAYSDSKDGEYTDTVPTDAGTWYVKAAVTSSKNYTGLEAVKAFEIKEALPGGGSGDGDNDSGSGSAPTGDDIDIALWAGLAGFAALGAAAAALFGRKKKMR</sequence>
<feature type="domain" description="MBG" evidence="3">
    <location>
        <begin position="688"/>
        <end position="749"/>
    </location>
</feature>
<dbReference type="Proteomes" id="UP000602647">
    <property type="component" value="Unassembled WGS sequence"/>
</dbReference>
<protein>
    <recommendedName>
        <fullName evidence="3">MBG domain-containing protein</fullName>
    </recommendedName>
</protein>
<evidence type="ECO:0000256" key="1">
    <source>
        <dbReference type="SAM" id="Phobius"/>
    </source>
</evidence>
<dbReference type="AlphaFoldDB" id="A0A923NKG3"/>
<dbReference type="Pfam" id="PF18887">
    <property type="entry name" value="MBG_3"/>
    <property type="match status" value="2"/>
</dbReference>
<comment type="caution">
    <text evidence="4">The sequence shown here is derived from an EMBL/GenBank/DDBJ whole genome shotgun (WGS) entry which is preliminary data.</text>
</comment>
<evidence type="ECO:0000313" key="5">
    <source>
        <dbReference type="Proteomes" id="UP000602647"/>
    </source>
</evidence>
<organism evidence="4 5">
    <name type="scientific">Zhenpiania hominis</name>
    <dbReference type="NCBI Taxonomy" id="2763644"/>
    <lineage>
        <taxon>Bacteria</taxon>
        <taxon>Bacillati</taxon>
        <taxon>Bacillota</taxon>
        <taxon>Clostridia</taxon>
        <taxon>Peptostreptococcales</taxon>
        <taxon>Anaerovoracaceae</taxon>
        <taxon>Zhenpiania</taxon>
    </lineage>
</organism>
<feature type="chain" id="PRO_5039110365" description="MBG domain-containing protein" evidence="2">
    <location>
        <begin position="29"/>
        <end position="802"/>
    </location>
</feature>
<reference evidence="4" key="1">
    <citation type="submission" date="2020-08" db="EMBL/GenBank/DDBJ databases">
        <title>Genome public.</title>
        <authorList>
            <person name="Liu C."/>
            <person name="Sun Q."/>
        </authorList>
    </citation>
    <scope>NUCLEOTIDE SEQUENCE</scope>
    <source>
        <strain evidence="4">BX12</strain>
    </source>
</reference>
<keyword evidence="1" id="KW-1133">Transmembrane helix</keyword>
<feature type="domain" description="MBG" evidence="3">
    <location>
        <begin position="630"/>
        <end position="669"/>
    </location>
</feature>
<gene>
    <name evidence="4" type="ORF">H9L42_02490</name>
</gene>
<accession>A0A923NKG3</accession>
<name>A0A923NKG3_9FIRM</name>
<keyword evidence="1" id="KW-0812">Transmembrane</keyword>
<dbReference type="EMBL" id="JACRYT010000001">
    <property type="protein sequence ID" value="MBC6678694.1"/>
    <property type="molecule type" value="Genomic_DNA"/>
</dbReference>
<feature type="signal peptide" evidence="2">
    <location>
        <begin position="1"/>
        <end position="28"/>
    </location>
</feature>
<evidence type="ECO:0000256" key="2">
    <source>
        <dbReference type="SAM" id="SignalP"/>
    </source>
</evidence>
<dbReference type="RefSeq" id="WP_187301853.1">
    <property type="nucleotide sequence ID" value="NZ_JACRYT010000001.1"/>
</dbReference>